<name>A0A239C9P5_9BURK</name>
<organism evidence="1 2">
    <name type="scientific">Noviherbaspirillum humi</name>
    <dbReference type="NCBI Taxonomy" id="1688639"/>
    <lineage>
        <taxon>Bacteria</taxon>
        <taxon>Pseudomonadati</taxon>
        <taxon>Pseudomonadota</taxon>
        <taxon>Betaproteobacteria</taxon>
        <taxon>Burkholderiales</taxon>
        <taxon>Oxalobacteraceae</taxon>
        <taxon>Noviherbaspirillum</taxon>
    </lineage>
</organism>
<evidence type="ECO:0000313" key="2">
    <source>
        <dbReference type="Proteomes" id="UP000198284"/>
    </source>
</evidence>
<dbReference type="RefSeq" id="WP_089397546.1">
    <property type="nucleotide sequence ID" value="NZ_FZOT01000001.1"/>
</dbReference>
<evidence type="ECO:0000313" key="1">
    <source>
        <dbReference type="EMBL" id="SNS16820.1"/>
    </source>
</evidence>
<dbReference type="OrthoDB" id="8686017at2"/>
<reference evidence="1 2" key="1">
    <citation type="submission" date="2017-06" db="EMBL/GenBank/DDBJ databases">
        <authorList>
            <person name="Kim H.J."/>
            <person name="Triplett B.A."/>
        </authorList>
    </citation>
    <scope>NUCLEOTIDE SEQUENCE [LARGE SCALE GENOMIC DNA]</scope>
    <source>
        <strain evidence="1 2">U15</strain>
    </source>
</reference>
<proteinExistence type="predicted"/>
<protein>
    <recommendedName>
        <fullName evidence="3">Transmembrane protein</fullName>
    </recommendedName>
</protein>
<gene>
    <name evidence="1" type="ORF">SAMN06265795_101333</name>
</gene>
<accession>A0A239C9P5</accession>
<dbReference type="EMBL" id="FZOT01000001">
    <property type="protein sequence ID" value="SNS16820.1"/>
    <property type="molecule type" value="Genomic_DNA"/>
</dbReference>
<keyword evidence="2" id="KW-1185">Reference proteome</keyword>
<dbReference type="AlphaFoldDB" id="A0A239C9P5"/>
<dbReference type="Proteomes" id="UP000198284">
    <property type="component" value="Unassembled WGS sequence"/>
</dbReference>
<evidence type="ECO:0008006" key="3">
    <source>
        <dbReference type="Google" id="ProtNLM"/>
    </source>
</evidence>
<sequence length="178" mass="19076">MTPSFPTLRRGAALLALLIFTACSPRLDWRDVRGEGAPFMVTLPGKASSFSRPIRLGEIPVTMTMTAAEVDDVTYAVGTAELSDAAQTVQALAAMQTAMLRNVGAAPRQERTVTAAGMSFREVEAVGPPGSNTQGQPRLLLARFGAKDKRVYQLVILGREPAVSREAADTFFSSFKTL</sequence>